<name>A0A517SHW7_9PLAN</name>
<keyword evidence="5" id="KW-1185">Reference proteome</keyword>
<accession>A0A517SHW7</accession>
<feature type="chain" id="PRO_5022119979" evidence="2">
    <location>
        <begin position="24"/>
        <end position="408"/>
    </location>
</feature>
<organism evidence="4 5">
    <name type="scientific">Caulifigura coniformis</name>
    <dbReference type="NCBI Taxonomy" id="2527983"/>
    <lineage>
        <taxon>Bacteria</taxon>
        <taxon>Pseudomonadati</taxon>
        <taxon>Planctomycetota</taxon>
        <taxon>Planctomycetia</taxon>
        <taxon>Planctomycetales</taxon>
        <taxon>Planctomycetaceae</taxon>
        <taxon>Caulifigura</taxon>
    </lineage>
</organism>
<evidence type="ECO:0000313" key="4">
    <source>
        <dbReference type="EMBL" id="QDT55718.1"/>
    </source>
</evidence>
<dbReference type="Proteomes" id="UP000315700">
    <property type="component" value="Chromosome"/>
</dbReference>
<dbReference type="InterPro" id="IPR015943">
    <property type="entry name" value="WD40/YVTN_repeat-like_dom_sf"/>
</dbReference>
<dbReference type="InParanoid" id="A0A517SHW7"/>
<dbReference type="RefSeq" id="WP_145031866.1">
    <property type="nucleotide sequence ID" value="NZ_CP036271.1"/>
</dbReference>
<feature type="domain" description="Pyrrolo-quinoline quinone repeat" evidence="3">
    <location>
        <begin position="235"/>
        <end position="374"/>
    </location>
</feature>
<sequence length="408" mass="45109" precursor="true">MTIRPLACALAVLAGFAPALSFAQELPDTRDLERIGLVNGWWARAVVDSKQDELEHIRSDEQVVLVQSRQGLFTAFRADSGRILWSVLLGGPKHRSFPAVMNETEVVVAVGLNMFSLNKSTGETMWELRLPGHPSCTPEIDSNQVYVGTTDGSVYAYSLRTIRELFSKRKLPAYTHMAQVWRYKTPEAINAIVSNGTVVDFTSSRGTLYGVDARERSLRYQIETTGTIRTPMGRNQNALFIPTSDGRMTGLSLDSGRVRWEFTAGTEVLLRPRAIGNSVYVSPTRAGLFCLESESGAEIWRQRAATEFTAASDDRVYAFDTAGKLLVLELATGRVTGSIPMRQFEIHYGNELTDRILVATTEGLVASFHEQGRTLPVFHRNPDRRPLLPDMAPDEAAEGTAEPAPQTN</sequence>
<evidence type="ECO:0000256" key="1">
    <source>
        <dbReference type="SAM" id="MobiDB-lite"/>
    </source>
</evidence>
<reference evidence="4 5" key="1">
    <citation type="submission" date="2019-02" db="EMBL/GenBank/DDBJ databases">
        <title>Deep-cultivation of Planctomycetes and their phenomic and genomic characterization uncovers novel biology.</title>
        <authorList>
            <person name="Wiegand S."/>
            <person name="Jogler M."/>
            <person name="Boedeker C."/>
            <person name="Pinto D."/>
            <person name="Vollmers J."/>
            <person name="Rivas-Marin E."/>
            <person name="Kohn T."/>
            <person name="Peeters S.H."/>
            <person name="Heuer A."/>
            <person name="Rast P."/>
            <person name="Oberbeckmann S."/>
            <person name="Bunk B."/>
            <person name="Jeske O."/>
            <person name="Meyerdierks A."/>
            <person name="Storesund J.E."/>
            <person name="Kallscheuer N."/>
            <person name="Luecker S."/>
            <person name="Lage O.M."/>
            <person name="Pohl T."/>
            <person name="Merkel B.J."/>
            <person name="Hornburger P."/>
            <person name="Mueller R.-W."/>
            <person name="Bruemmer F."/>
            <person name="Labrenz M."/>
            <person name="Spormann A.M."/>
            <person name="Op den Camp H."/>
            <person name="Overmann J."/>
            <person name="Amann R."/>
            <person name="Jetten M.S.M."/>
            <person name="Mascher T."/>
            <person name="Medema M.H."/>
            <person name="Devos D.P."/>
            <person name="Kaster A.-K."/>
            <person name="Ovreas L."/>
            <person name="Rohde M."/>
            <person name="Galperin M.Y."/>
            <person name="Jogler C."/>
        </authorList>
    </citation>
    <scope>NUCLEOTIDE SEQUENCE [LARGE SCALE GENOMIC DNA]</scope>
    <source>
        <strain evidence="4 5">Pan44</strain>
    </source>
</reference>
<dbReference type="KEGG" id="ccos:Pan44_37640"/>
<dbReference type="PANTHER" id="PTHR34512:SF30">
    <property type="entry name" value="OUTER MEMBRANE PROTEIN ASSEMBLY FACTOR BAMB"/>
    <property type="match status" value="1"/>
</dbReference>
<evidence type="ECO:0000256" key="2">
    <source>
        <dbReference type="SAM" id="SignalP"/>
    </source>
</evidence>
<feature type="signal peptide" evidence="2">
    <location>
        <begin position="1"/>
        <end position="23"/>
    </location>
</feature>
<feature type="region of interest" description="Disordered" evidence="1">
    <location>
        <begin position="376"/>
        <end position="408"/>
    </location>
</feature>
<gene>
    <name evidence="4" type="ORF">Pan44_37640</name>
</gene>
<dbReference type="Pfam" id="PF13360">
    <property type="entry name" value="PQQ_2"/>
    <property type="match status" value="2"/>
</dbReference>
<dbReference type="InterPro" id="IPR018391">
    <property type="entry name" value="PQQ_b-propeller_rpt"/>
</dbReference>
<protein>
    <submittedName>
        <fullName evidence="4">Outer membrane biogenesis protein BamB</fullName>
    </submittedName>
</protein>
<dbReference type="SMART" id="SM00564">
    <property type="entry name" value="PQQ"/>
    <property type="match status" value="6"/>
</dbReference>
<dbReference type="OrthoDB" id="273000at2"/>
<dbReference type="InterPro" id="IPR011047">
    <property type="entry name" value="Quinoprotein_ADH-like_sf"/>
</dbReference>
<evidence type="ECO:0000259" key="3">
    <source>
        <dbReference type="Pfam" id="PF13360"/>
    </source>
</evidence>
<dbReference type="AlphaFoldDB" id="A0A517SHW7"/>
<keyword evidence="2" id="KW-0732">Signal</keyword>
<proteinExistence type="predicted"/>
<dbReference type="Gene3D" id="2.130.10.10">
    <property type="entry name" value="YVTN repeat-like/Quinoprotein amine dehydrogenase"/>
    <property type="match status" value="2"/>
</dbReference>
<dbReference type="InterPro" id="IPR002372">
    <property type="entry name" value="PQQ_rpt_dom"/>
</dbReference>
<evidence type="ECO:0000313" key="5">
    <source>
        <dbReference type="Proteomes" id="UP000315700"/>
    </source>
</evidence>
<feature type="domain" description="Pyrrolo-quinoline quinone repeat" evidence="3">
    <location>
        <begin position="73"/>
        <end position="223"/>
    </location>
</feature>
<dbReference type="EMBL" id="CP036271">
    <property type="protein sequence ID" value="QDT55718.1"/>
    <property type="molecule type" value="Genomic_DNA"/>
</dbReference>
<dbReference type="SUPFAM" id="SSF50998">
    <property type="entry name" value="Quinoprotein alcohol dehydrogenase-like"/>
    <property type="match status" value="1"/>
</dbReference>
<dbReference type="PANTHER" id="PTHR34512">
    <property type="entry name" value="CELL SURFACE PROTEIN"/>
    <property type="match status" value="1"/>
</dbReference>